<name>A0A3Q7G145_SOLLC</name>
<dbReference type="InterPro" id="IPR013103">
    <property type="entry name" value="RVT_2"/>
</dbReference>
<organism evidence="2">
    <name type="scientific">Solanum lycopersicum</name>
    <name type="common">Tomato</name>
    <name type="synonym">Lycopersicon esculentum</name>
    <dbReference type="NCBI Taxonomy" id="4081"/>
    <lineage>
        <taxon>Eukaryota</taxon>
        <taxon>Viridiplantae</taxon>
        <taxon>Streptophyta</taxon>
        <taxon>Embryophyta</taxon>
        <taxon>Tracheophyta</taxon>
        <taxon>Spermatophyta</taxon>
        <taxon>Magnoliopsida</taxon>
        <taxon>eudicotyledons</taxon>
        <taxon>Gunneridae</taxon>
        <taxon>Pentapetalae</taxon>
        <taxon>asterids</taxon>
        <taxon>lamiids</taxon>
        <taxon>Solanales</taxon>
        <taxon>Solanaceae</taxon>
        <taxon>Solanoideae</taxon>
        <taxon>Solaneae</taxon>
        <taxon>Solanum</taxon>
        <taxon>Solanum subgen. Lycopersicon</taxon>
    </lineage>
</organism>
<dbReference type="Gramene" id="Solyc04g018173.1.1">
    <property type="protein sequence ID" value="Solyc04g018173.1.1"/>
    <property type="gene ID" value="Solyc04g018173.1"/>
</dbReference>
<protein>
    <recommendedName>
        <fullName evidence="1">Reverse transcriptase Ty1/copia-type domain-containing protein</fullName>
    </recommendedName>
</protein>
<dbReference type="InParanoid" id="A0A3Q7G145"/>
<keyword evidence="3" id="KW-1185">Reference proteome</keyword>
<dbReference type="Pfam" id="PF07727">
    <property type="entry name" value="RVT_2"/>
    <property type="match status" value="1"/>
</dbReference>
<dbReference type="AlphaFoldDB" id="A0A3Q7G145"/>
<dbReference type="OMA" id="IENADQG"/>
<evidence type="ECO:0000313" key="3">
    <source>
        <dbReference type="Proteomes" id="UP000004994"/>
    </source>
</evidence>
<reference evidence="2" key="2">
    <citation type="submission" date="2019-01" db="UniProtKB">
        <authorList>
            <consortium name="EnsemblPlants"/>
        </authorList>
    </citation>
    <scope>IDENTIFICATION</scope>
    <source>
        <strain evidence="2">cv. Heinz 1706</strain>
    </source>
</reference>
<evidence type="ECO:0000259" key="1">
    <source>
        <dbReference type="Pfam" id="PF07727"/>
    </source>
</evidence>
<dbReference type="EnsemblPlants" id="Solyc04g018173.1.1">
    <property type="protein sequence ID" value="Solyc04g018173.1.1"/>
    <property type="gene ID" value="Solyc04g018173.1"/>
</dbReference>
<accession>A0A3Q7G145</accession>
<dbReference type="STRING" id="4081.A0A3Q7G145"/>
<sequence>MVLLYVDDMIITGNNEDAISLLKNDLLVRFYMKNLGEVSCFLGLEIENADQGYFISQKTSARKLLQHFDTGELKEKATPMEPHLKLMKVHAMTKKLTSRCTRRILRYVKGSLDYGLMYRTPEKFMLNGFTDVYWAGDKNDRHSTSRYIL</sequence>
<proteinExistence type="predicted"/>
<evidence type="ECO:0000313" key="2">
    <source>
        <dbReference type="EnsemblPlants" id="Solyc04g018173.1.1"/>
    </source>
</evidence>
<dbReference type="Proteomes" id="UP000004994">
    <property type="component" value="Chromosome 4"/>
</dbReference>
<reference evidence="2" key="1">
    <citation type="journal article" date="2012" name="Nature">
        <title>The tomato genome sequence provides insights into fleshy fruit evolution.</title>
        <authorList>
            <consortium name="Tomato Genome Consortium"/>
        </authorList>
    </citation>
    <scope>NUCLEOTIDE SEQUENCE [LARGE SCALE GENOMIC DNA]</scope>
    <source>
        <strain evidence="2">cv. Heinz 1706</strain>
    </source>
</reference>
<feature type="domain" description="Reverse transcriptase Ty1/copia-type" evidence="1">
    <location>
        <begin position="2"/>
        <end position="81"/>
    </location>
</feature>